<dbReference type="GO" id="GO:0016020">
    <property type="term" value="C:membrane"/>
    <property type="evidence" value="ECO:0007669"/>
    <property type="project" value="UniProtKB-SubCell"/>
</dbReference>
<name>R7TRN3_CAPTE</name>
<dbReference type="SUPFAM" id="SSF81321">
    <property type="entry name" value="Family A G protein-coupled receptor-like"/>
    <property type="match status" value="1"/>
</dbReference>
<keyword evidence="10" id="KW-1185">Reference proteome</keyword>
<dbReference type="InterPro" id="IPR000276">
    <property type="entry name" value="GPCR_Rhodpsn"/>
</dbReference>
<keyword evidence="3 5" id="KW-1133">Transmembrane helix</keyword>
<keyword evidence="4 5" id="KW-0472">Membrane</keyword>
<reference evidence="10" key="1">
    <citation type="submission" date="2012-12" db="EMBL/GenBank/DDBJ databases">
        <authorList>
            <person name="Hellsten U."/>
            <person name="Grimwood J."/>
            <person name="Chapman J.A."/>
            <person name="Shapiro H."/>
            <person name="Aerts A."/>
            <person name="Otillar R.P."/>
            <person name="Terry A.Y."/>
            <person name="Boore J.L."/>
            <person name="Simakov O."/>
            <person name="Marletaz F."/>
            <person name="Cho S.-J."/>
            <person name="Edsinger-Gonzales E."/>
            <person name="Havlak P."/>
            <person name="Kuo D.-H."/>
            <person name="Larsson T."/>
            <person name="Lv J."/>
            <person name="Arendt D."/>
            <person name="Savage R."/>
            <person name="Osoegawa K."/>
            <person name="de Jong P."/>
            <person name="Lindberg D.R."/>
            <person name="Seaver E.C."/>
            <person name="Weisblat D.A."/>
            <person name="Putnam N.H."/>
            <person name="Grigoriev I.V."/>
            <person name="Rokhsar D.S."/>
        </authorList>
    </citation>
    <scope>NUCLEOTIDE SEQUENCE</scope>
    <source>
        <strain evidence="10">I ESC-2004</strain>
    </source>
</reference>
<dbReference type="EnsemblMetazoa" id="CapteT124622">
    <property type="protein sequence ID" value="CapteP124622"/>
    <property type="gene ID" value="CapteG124622"/>
</dbReference>
<feature type="transmembrane region" description="Helical" evidence="5">
    <location>
        <begin position="121"/>
        <end position="143"/>
    </location>
</feature>
<dbReference type="STRING" id="283909.R7TRN3"/>
<dbReference type="PROSITE" id="PS50262">
    <property type="entry name" value="G_PROTEIN_RECEP_F1_2"/>
    <property type="match status" value="1"/>
</dbReference>
<organism evidence="8">
    <name type="scientific">Capitella teleta</name>
    <name type="common">Polychaete worm</name>
    <dbReference type="NCBI Taxonomy" id="283909"/>
    <lineage>
        <taxon>Eukaryota</taxon>
        <taxon>Metazoa</taxon>
        <taxon>Spiralia</taxon>
        <taxon>Lophotrochozoa</taxon>
        <taxon>Annelida</taxon>
        <taxon>Polychaeta</taxon>
        <taxon>Sedentaria</taxon>
        <taxon>Scolecida</taxon>
        <taxon>Capitellidae</taxon>
        <taxon>Capitella</taxon>
    </lineage>
</organism>
<evidence type="ECO:0000256" key="1">
    <source>
        <dbReference type="ARBA" id="ARBA00004370"/>
    </source>
</evidence>
<dbReference type="EMBL" id="KB309660">
    <property type="protein sequence ID" value="ELT93690.1"/>
    <property type="molecule type" value="Genomic_DNA"/>
</dbReference>
<gene>
    <name evidence="7" type="ORF">CAPTEDRAFT_110669</name>
    <name evidence="8" type="ORF">CAPTEDRAFT_124622</name>
</gene>
<dbReference type="OMA" id="HCNANIA"/>
<dbReference type="HOGENOM" id="CLU_135412_1_0_1"/>
<evidence type="ECO:0000313" key="9">
    <source>
        <dbReference type="EnsemblMetazoa" id="CapteP110669"/>
    </source>
</evidence>
<reference evidence="9" key="3">
    <citation type="submission" date="2015-06" db="UniProtKB">
        <authorList>
            <consortium name="EnsemblMetazoa"/>
        </authorList>
    </citation>
    <scope>IDENTIFICATION</scope>
</reference>
<evidence type="ECO:0000256" key="5">
    <source>
        <dbReference type="SAM" id="Phobius"/>
    </source>
</evidence>
<keyword evidence="2 5" id="KW-0812">Transmembrane</keyword>
<dbReference type="AlphaFoldDB" id="R7TRN3"/>
<dbReference type="OrthoDB" id="9990906at2759"/>
<sequence>MLNHSSTPEDAVDVETHLWNSTEIPLHAGVFLGHFELFVYLLNKYAMPVLIFSGLFGNTLCLTVFLGSHLRLLNCYLYLAFLNASDSVFLLCLLTSSLSWWEVHLVHDHGWCQLIIYASYVSSFCSIWTVVVITGERFLVVFFPMKRHTLCTRGKALITLALLVII</sequence>
<evidence type="ECO:0000256" key="2">
    <source>
        <dbReference type="ARBA" id="ARBA00022692"/>
    </source>
</evidence>
<dbReference type="Pfam" id="PF00001">
    <property type="entry name" value="7tm_1"/>
    <property type="match status" value="1"/>
</dbReference>
<accession>R7TRN3</accession>
<dbReference type="Gene3D" id="1.20.1070.10">
    <property type="entry name" value="Rhodopsin 7-helix transmembrane proteins"/>
    <property type="match status" value="1"/>
</dbReference>
<feature type="transmembrane region" description="Helical" evidence="5">
    <location>
        <begin position="78"/>
        <end position="101"/>
    </location>
</feature>
<evidence type="ECO:0000259" key="6">
    <source>
        <dbReference type="PROSITE" id="PS50262"/>
    </source>
</evidence>
<dbReference type="EnsemblMetazoa" id="CapteT110669">
    <property type="protein sequence ID" value="CapteP110669"/>
    <property type="gene ID" value="CapteG110669"/>
</dbReference>
<evidence type="ECO:0000313" key="7">
    <source>
        <dbReference type="EMBL" id="ELT90470.1"/>
    </source>
</evidence>
<evidence type="ECO:0000256" key="4">
    <source>
        <dbReference type="ARBA" id="ARBA00023136"/>
    </source>
</evidence>
<comment type="subcellular location">
    <subcellularLocation>
        <location evidence="1">Membrane</location>
    </subcellularLocation>
</comment>
<feature type="domain" description="G-protein coupled receptors family 1 profile" evidence="6">
    <location>
        <begin position="57"/>
        <end position="166"/>
    </location>
</feature>
<evidence type="ECO:0000313" key="8">
    <source>
        <dbReference type="EMBL" id="ELT93690.1"/>
    </source>
</evidence>
<dbReference type="PRINTS" id="PR00237">
    <property type="entry name" value="GPCRRHODOPSN"/>
</dbReference>
<feature type="non-terminal residue" evidence="8">
    <location>
        <position position="166"/>
    </location>
</feature>
<evidence type="ECO:0000256" key="3">
    <source>
        <dbReference type="ARBA" id="ARBA00022989"/>
    </source>
</evidence>
<feature type="transmembrane region" description="Helical" evidence="5">
    <location>
        <begin position="45"/>
        <end position="66"/>
    </location>
</feature>
<dbReference type="EMBL" id="AMQN01003104">
    <property type="status" value="NOT_ANNOTATED_CDS"/>
    <property type="molecule type" value="Genomic_DNA"/>
</dbReference>
<dbReference type="Proteomes" id="UP000014760">
    <property type="component" value="Unassembled WGS sequence"/>
</dbReference>
<protein>
    <recommendedName>
        <fullName evidence="6">G-protein coupled receptors family 1 profile domain-containing protein</fullName>
    </recommendedName>
</protein>
<dbReference type="EMBL" id="KB310915">
    <property type="protein sequence ID" value="ELT90470.1"/>
    <property type="molecule type" value="Genomic_DNA"/>
</dbReference>
<dbReference type="EMBL" id="AMQN01029635">
    <property type="status" value="NOT_ANNOTATED_CDS"/>
    <property type="molecule type" value="Genomic_DNA"/>
</dbReference>
<dbReference type="PANTHER" id="PTHR46641:SF25">
    <property type="entry name" value="CNMAMIDE RECEPTOR-RELATED"/>
    <property type="match status" value="1"/>
</dbReference>
<dbReference type="InterPro" id="IPR017452">
    <property type="entry name" value="GPCR_Rhodpsn_7TM"/>
</dbReference>
<reference evidence="8 10" key="2">
    <citation type="journal article" date="2013" name="Nature">
        <title>Insights into bilaterian evolution from three spiralian genomes.</title>
        <authorList>
            <person name="Simakov O."/>
            <person name="Marletaz F."/>
            <person name="Cho S.J."/>
            <person name="Edsinger-Gonzales E."/>
            <person name="Havlak P."/>
            <person name="Hellsten U."/>
            <person name="Kuo D.H."/>
            <person name="Larsson T."/>
            <person name="Lv J."/>
            <person name="Arendt D."/>
            <person name="Savage R."/>
            <person name="Osoegawa K."/>
            <person name="de Jong P."/>
            <person name="Grimwood J."/>
            <person name="Chapman J.A."/>
            <person name="Shapiro H."/>
            <person name="Aerts A."/>
            <person name="Otillar R.P."/>
            <person name="Terry A.Y."/>
            <person name="Boore J.L."/>
            <person name="Grigoriev I.V."/>
            <person name="Lindberg D.R."/>
            <person name="Seaver E.C."/>
            <person name="Weisblat D.A."/>
            <person name="Putnam N.H."/>
            <person name="Rokhsar D.S."/>
        </authorList>
    </citation>
    <scope>NUCLEOTIDE SEQUENCE</scope>
    <source>
        <strain evidence="8 10">I ESC-2004</strain>
    </source>
</reference>
<dbReference type="PANTHER" id="PTHR46641">
    <property type="entry name" value="FMRFAMIDE RECEPTOR-RELATED"/>
    <property type="match status" value="1"/>
</dbReference>
<evidence type="ECO:0000313" key="10">
    <source>
        <dbReference type="Proteomes" id="UP000014760"/>
    </source>
</evidence>
<proteinExistence type="predicted"/>
<dbReference type="GO" id="GO:0004930">
    <property type="term" value="F:G protein-coupled receptor activity"/>
    <property type="evidence" value="ECO:0007669"/>
    <property type="project" value="InterPro"/>
</dbReference>
<dbReference type="InterPro" id="IPR052954">
    <property type="entry name" value="GPCR-Ligand_Int"/>
</dbReference>